<dbReference type="EMBL" id="OU503036">
    <property type="protein sequence ID" value="CAI9753698.1"/>
    <property type="molecule type" value="Genomic_DNA"/>
</dbReference>
<keyword evidence="3" id="KW-1185">Reference proteome</keyword>
<evidence type="ECO:0000256" key="1">
    <source>
        <dbReference type="SAM" id="MobiDB-lite"/>
    </source>
</evidence>
<organism evidence="2 3">
    <name type="scientific">Fraxinus pennsylvanica</name>
    <dbReference type="NCBI Taxonomy" id="56036"/>
    <lineage>
        <taxon>Eukaryota</taxon>
        <taxon>Viridiplantae</taxon>
        <taxon>Streptophyta</taxon>
        <taxon>Embryophyta</taxon>
        <taxon>Tracheophyta</taxon>
        <taxon>Spermatophyta</taxon>
        <taxon>Magnoliopsida</taxon>
        <taxon>eudicotyledons</taxon>
        <taxon>Gunneridae</taxon>
        <taxon>Pentapetalae</taxon>
        <taxon>asterids</taxon>
        <taxon>lamiids</taxon>
        <taxon>Lamiales</taxon>
        <taxon>Oleaceae</taxon>
        <taxon>Oleeae</taxon>
        <taxon>Fraxinus</taxon>
    </lineage>
</organism>
<accession>A0AAD1YMB5</accession>
<feature type="compositionally biased region" description="Basic residues" evidence="1">
    <location>
        <begin position="1"/>
        <end position="11"/>
    </location>
</feature>
<reference evidence="2" key="1">
    <citation type="submission" date="2023-05" db="EMBL/GenBank/DDBJ databases">
        <authorList>
            <person name="Huff M."/>
        </authorList>
    </citation>
    <scope>NUCLEOTIDE SEQUENCE</scope>
</reference>
<dbReference type="InterPro" id="IPR015422">
    <property type="entry name" value="PyrdxlP-dep_Trfase_small"/>
</dbReference>
<dbReference type="AlphaFoldDB" id="A0AAD1YMB5"/>
<gene>
    <name evidence="2" type="ORF">FPE_LOCUS1129</name>
</gene>
<dbReference type="Proteomes" id="UP000834106">
    <property type="component" value="Chromosome 1"/>
</dbReference>
<evidence type="ECO:0000313" key="3">
    <source>
        <dbReference type="Proteomes" id="UP000834106"/>
    </source>
</evidence>
<sequence>MVIIPSRRHAEKRQQASQQNRPQQRAIKLCLAKAGLFCDAEICSRRIKKSRFSKKKIFGHLRVAASQLFTFFFLSSQSQSSVIPIRFMNITSFDPSMASEYSGTSVTLDTINPKVLNCEYAVRGEIVTLAQKLQQELKDNPGSRTFNEVSCVYNLIGPLAARAQLEEFPCNWFSYCSNGSGSCYCGCCRGYC</sequence>
<name>A0AAD1YMB5_9LAMI</name>
<evidence type="ECO:0000313" key="2">
    <source>
        <dbReference type="EMBL" id="CAI9753698.1"/>
    </source>
</evidence>
<proteinExistence type="predicted"/>
<protein>
    <submittedName>
        <fullName evidence="2">Uncharacterized protein</fullName>
    </submittedName>
</protein>
<dbReference type="Gene3D" id="3.90.1150.10">
    <property type="entry name" value="Aspartate Aminotransferase, domain 1"/>
    <property type="match status" value="1"/>
</dbReference>
<feature type="region of interest" description="Disordered" evidence="1">
    <location>
        <begin position="1"/>
        <end position="20"/>
    </location>
</feature>